<proteinExistence type="predicted"/>
<organism evidence="2 3">
    <name type="scientific">Luteimonas terrae</name>
    <dbReference type="NCBI Taxonomy" id="1530191"/>
    <lineage>
        <taxon>Bacteria</taxon>
        <taxon>Pseudomonadati</taxon>
        <taxon>Pseudomonadota</taxon>
        <taxon>Gammaproteobacteria</taxon>
        <taxon>Lysobacterales</taxon>
        <taxon>Lysobacteraceae</taxon>
        <taxon>Luteimonas</taxon>
    </lineage>
</organism>
<comment type="caution">
    <text evidence="2">The sequence shown here is derived from an EMBL/GenBank/DDBJ whole genome shotgun (WGS) entry which is preliminary data.</text>
</comment>
<reference evidence="2 3" key="1">
    <citation type="submission" date="2019-03" db="EMBL/GenBank/DDBJ databases">
        <title>Luteimonas zhaokaii sp.nov., isolated from the rectal contents of Plateau pika in Yushu, Qinghai Province, China.</title>
        <authorList>
            <person name="Zhang G."/>
        </authorList>
    </citation>
    <scope>NUCLEOTIDE SEQUENCE [LARGE SCALE GENOMIC DNA]</scope>
    <source>
        <strain evidence="2 3">THG-MD21</strain>
    </source>
</reference>
<dbReference type="EMBL" id="SMTG01000002">
    <property type="protein sequence ID" value="TDK33646.1"/>
    <property type="molecule type" value="Genomic_DNA"/>
</dbReference>
<evidence type="ECO:0000259" key="1">
    <source>
        <dbReference type="Pfam" id="PF14300"/>
    </source>
</evidence>
<dbReference type="Proteomes" id="UP000295543">
    <property type="component" value="Unassembled WGS sequence"/>
</dbReference>
<dbReference type="AlphaFoldDB" id="A0A4R5UEM0"/>
<gene>
    <name evidence="2" type="ORF">E2F49_06510</name>
</gene>
<name>A0A4R5UEM0_9GAMM</name>
<evidence type="ECO:0000313" key="2">
    <source>
        <dbReference type="EMBL" id="TDK33646.1"/>
    </source>
</evidence>
<sequence length="133" mass="14593">MSRLDAAYTALAAADGALWALDPLDRACVLADTAFGLIQNGGFERFFASDFPGHPSYADFAEAFDRMALVELASRFRQAVDAFRFTDPHLDAIRRRDTLASPSALVSHISTLNAEAWAIDDLDERIERVPFGA</sequence>
<protein>
    <recommendedName>
        <fullName evidence="1">DNA mimic protein DMP19 C-terminal domain-containing protein</fullName>
    </recommendedName>
</protein>
<dbReference type="Pfam" id="PF14300">
    <property type="entry name" value="DMP19"/>
    <property type="match status" value="1"/>
</dbReference>
<dbReference type="OrthoDB" id="9255678at2"/>
<evidence type="ECO:0000313" key="3">
    <source>
        <dbReference type="Proteomes" id="UP000295543"/>
    </source>
</evidence>
<feature type="domain" description="DNA mimic protein DMP19 C-terminal" evidence="1">
    <location>
        <begin position="21"/>
        <end position="126"/>
    </location>
</feature>
<accession>A0A4R5UEM0</accession>
<keyword evidence="3" id="KW-1185">Reference proteome</keyword>
<dbReference type="RefSeq" id="WP_133393067.1">
    <property type="nucleotide sequence ID" value="NZ_SMTG01000002.1"/>
</dbReference>
<dbReference type="InterPro" id="IPR025402">
    <property type="entry name" value="DMP19_C"/>
</dbReference>